<dbReference type="EC" id="2.7.11.1" evidence="1"/>
<feature type="compositionally biased region" description="Gly residues" evidence="9">
    <location>
        <begin position="2003"/>
        <end position="2014"/>
    </location>
</feature>
<dbReference type="PANTHER" id="PTHR43671:SF98">
    <property type="entry name" value="SERINE_THREONINE-PROTEIN KINASE NEK11"/>
    <property type="match status" value="1"/>
</dbReference>
<feature type="compositionally biased region" description="Low complexity" evidence="9">
    <location>
        <begin position="821"/>
        <end position="835"/>
    </location>
</feature>
<dbReference type="Proteomes" id="UP000419144">
    <property type="component" value="Unassembled WGS sequence"/>
</dbReference>
<feature type="region of interest" description="Disordered" evidence="9">
    <location>
        <begin position="1884"/>
        <end position="1925"/>
    </location>
</feature>
<evidence type="ECO:0000256" key="6">
    <source>
        <dbReference type="ARBA" id="ARBA00022840"/>
    </source>
</evidence>
<evidence type="ECO:0000256" key="7">
    <source>
        <dbReference type="ARBA" id="ARBA00047899"/>
    </source>
</evidence>
<feature type="compositionally biased region" description="Low complexity" evidence="9">
    <location>
        <begin position="2068"/>
        <end position="2086"/>
    </location>
</feature>
<feature type="region of interest" description="Disordered" evidence="9">
    <location>
        <begin position="2224"/>
        <end position="2278"/>
    </location>
</feature>
<dbReference type="SUPFAM" id="SSF56112">
    <property type="entry name" value="Protein kinase-like (PK-like)"/>
    <property type="match status" value="2"/>
</dbReference>
<feature type="region of interest" description="Disordered" evidence="9">
    <location>
        <begin position="2068"/>
        <end position="2089"/>
    </location>
</feature>
<dbReference type="GO" id="GO:0004674">
    <property type="term" value="F:protein serine/threonine kinase activity"/>
    <property type="evidence" value="ECO:0007669"/>
    <property type="project" value="UniProtKB-KW"/>
</dbReference>
<reference evidence="10" key="1">
    <citation type="submission" date="2019-11" db="EMBL/GenBank/DDBJ databases">
        <title>Leishmania tarentolae CDS.</title>
        <authorList>
            <person name="Goto Y."/>
            <person name="Yamagishi J."/>
        </authorList>
    </citation>
    <scope>NUCLEOTIDE SEQUENCE [LARGE SCALE GENOMIC DNA]</scope>
    <source>
        <strain evidence="10">Parrot Tar II</strain>
    </source>
</reference>
<dbReference type="InterPro" id="IPR011009">
    <property type="entry name" value="Kinase-like_dom_sf"/>
</dbReference>
<dbReference type="OrthoDB" id="538607at2759"/>
<evidence type="ECO:0000256" key="8">
    <source>
        <dbReference type="ARBA" id="ARBA00048679"/>
    </source>
</evidence>
<evidence type="ECO:0000256" key="5">
    <source>
        <dbReference type="ARBA" id="ARBA00022777"/>
    </source>
</evidence>
<dbReference type="Gene3D" id="1.10.510.10">
    <property type="entry name" value="Transferase(Phosphotransferase) domain 1"/>
    <property type="match status" value="2"/>
</dbReference>
<keyword evidence="2" id="KW-0723">Serine/threonine-protein kinase</keyword>
<feature type="region of interest" description="Disordered" evidence="9">
    <location>
        <begin position="890"/>
        <end position="938"/>
    </location>
</feature>
<feature type="region of interest" description="Disordered" evidence="9">
    <location>
        <begin position="820"/>
        <end position="841"/>
    </location>
</feature>
<feature type="compositionally biased region" description="Basic and acidic residues" evidence="9">
    <location>
        <begin position="1758"/>
        <end position="1790"/>
    </location>
</feature>
<comment type="catalytic activity">
    <reaction evidence="8">
        <text>L-seryl-[protein] + ATP = O-phospho-L-seryl-[protein] + ADP + H(+)</text>
        <dbReference type="Rhea" id="RHEA:17989"/>
        <dbReference type="Rhea" id="RHEA-COMP:9863"/>
        <dbReference type="Rhea" id="RHEA-COMP:11604"/>
        <dbReference type="ChEBI" id="CHEBI:15378"/>
        <dbReference type="ChEBI" id="CHEBI:29999"/>
        <dbReference type="ChEBI" id="CHEBI:30616"/>
        <dbReference type="ChEBI" id="CHEBI:83421"/>
        <dbReference type="ChEBI" id="CHEBI:456216"/>
        <dbReference type="EC" id="2.7.11.1"/>
    </reaction>
</comment>
<feature type="region of interest" description="Disordered" evidence="9">
    <location>
        <begin position="1116"/>
        <end position="1144"/>
    </location>
</feature>
<gene>
    <name evidence="10" type="ORF">LtaPh_0805000</name>
</gene>
<evidence type="ECO:0000256" key="9">
    <source>
        <dbReference type="SAM" id="MobiDB-lite"/>
    </source>
</evidence>
<feature type="region of interest" description="Disordered" evidence="9">
    <location>
        <begin position="1162"/>
        <end position="1191"/>
    </location>
</feature>
<feature type="compositionally biased region" description="Pro residues" evidence="9">
    <location>
        <begin position="433"/>
        <end position="445"/>
    </location>
</feature>
<protein>
    <recommendedName>
        <fullName evidence="1">non-specific serine/threonine protein kinase</fullName>
        <ecNumber evidence="1">2.7.11.1</ecNumber>
    </recommendedName>
</protein>
<keyword evidence="11" id="KW-1185">Reference proteome</keyword>
<name>A0A640K9X5_LEITA</name>
<dbReference type="VEuPathDB" id="TriTrypDB:LtaPh_0805000"/>
<dbReference type="SUPFAM" id="SSF117281">
    <property type="entry name" value="Kelch motif"/>
    <property type="match status" value="1"/>
</dbReference>
<evidence type="ECO:0000313" key="11">
    <source>
        <dbReference type="Proteomes" id="UP000419144"/>
    </source>
</evidence>
<evidence type="ECO:0000313" key="10">
    <source>
        <dbReference type="EMBL" id="GET86182.1"/>
    </source>
</evidence>
<dbReference type="PANTHER" id="PTHR43671">
    <property type="entry name" value="SERINE/THREONINE-PROTEIN KINASE NEK"/>
    <property type="match status" value="1"/>
</dbReference>
<comment type="catalytic activity">
    <reaction evidence="7">
        <text>L-threonyl-[protein] + ATP = O-phospho-L-threonyl-[protein] + ADP + H(+)</text>
        <dbReference type="Rhea" id="RHEA:46608"/>
        <dbReference type="Rhea" id="RHEA-COMP:11060"/>
        <dbReference type="Rhea" id="RHEA-COMP:11605"/>
        <dbReference type="ChEBI" id="CHEBI:15378"/>
        <dbReference type="ChEBI" id="CHEBI:30013"/>
        <dbReference type="ChEBI" id="CHEBI:30616"/>
        <dbReference type="ChEBI" id="CHEBI:61977"/>
        <dbReference type="ChEBI" id="CHEBI:456216"/>
        <dbReference type="EC" id="2.7.11.1"/>
    </reaction>
</comment>
<evidence type="ECO:0000256" key="4">
    <source>
        <dbReference type="ARBA" id="ARBA00022741"/>
    </source>
</evidence>
<organism evidence="10 11">
    <name type="scientific">Leishmania tarentolae</name>
    <name type="common">Sauroleishmania tarentolae</name>
    <dbReference type="NCBI Taxonomy" id="5689"/>
    <lineage>
        <taxon>Eukaryota</taxon>
        <taxon>Discoba</taxon>
        <taxon>Euglenozoa</taxon>
        <taxon>Kinetoplastea</taxon>
        <taxon>Metakinetoplastina</taxon>
        <taxon>Trypanosomatida</taxon>
        <taxon>Trypanosomatidae</taxon>
        <taxon>Leishmaniinae</taxon>
        <taxon>Leishmania</taxon>
        <taxon>lizard Leishmania</taxon>
    </lineage>
</organism>
<accession>A0A640K9X5</accession>
<feature type="region of interest" description="Disordered" evidence="9">
    <location>
        <begin position="1728"/>
        <end position="1793"/>
    </location>
</feature>
<dbReference type="InterPro" id="IPR050660">
    <property type="entry name" value="NEK_Ser/Thr_kinase"/>
</dbReference>
<feature type="region of interest" description="Disordered" evidence="9">
    <location>
        <begin position="1978"/>
        <end position="2019"/>
    </location>
</feature>
<evidence type="ECO:0000256" key="2">
    <source>
        <dbReference type="ARBA" id="ARBA00022527"/>
    </source>
</evidence>
<dbReference type="Gene3D" id="2.120.10.80">
    <property type="entry name" value="Kelch-type beta propeller"/>
    <property type="match status" value="1"/>
</dbReference>
<feature type="region of interest" description="Disordered" evidence="9">
    <location>
        <begin position="566"/>
        <end position="598"/>
    </location>
</feature>
<feature type="compositionally biased region" description="Low complexity" evidence="9">
    <location>
        <begin position="570"/>
        <end position="593"/>
    </location>
</feature>
<comment type="caution">
    <text evidence="10">The sequence shown here is derived from an EMBL/GenBank/DDBJ whole genome shotgun (WGS) entry which is preliminary data.</text>
</comment>
<feature type="region of interest" description="Disordered" evidence="9">
    <location>
        <begin position="413"/>
        <end position="445"/>
    </location>
</feature>
<sequence length="2278" mass="241484">MPLPPAPHIFFPLSLRTFQLPMNTSPVHGTSGATGARWRAISLSLRGIPNSIRGSNDQQYRHGLCARQLMLACIIIVLHAVTAQLSTCNAHRIHAEASPFITTEMQVDSSFLHLSDLPPAAPAEPWRTLNESLLPYPVFYPAIAVLNNSILLLGGCVTATCATPVGTSGASIAPPCCPAGAATSANSPYHERVLSLNVEKGNITTVPQLTLPAGLGFAGRYAAVTLTDSVYVVRSCTMTTLSPAEVVSMKAEELQAFQATYAPVVAFYPEGTAHARTRDGDSDLPPAVNLTYFEVPADRVRVNASCTALSTENKLLIIGGFLLSEKRITASVDSFNVVTRKYEADVTFLSVPVLHPSVAASTGFAAVAGGWTYKSAATVSGTRKAGALQEQIGVRQSSRAAANGELLHLTKGLATTPGKPLSASHSYRRTSPRPQPPTPSSEPPQPVTRYLFDLLFFEPDRLGGGARAGASGLLQAGGSICVSPVDPSTLPRTAVEDILLSLTGCHVAVFGGQVVLADHNLSTIAALDIRSTFTQAVAPRAQLGPPPPPPVVTLLRTAKPRASAQVFVKSESATSRDSQASSSAASMASSSSSPTPPPEYRYSWMQPTLVPLAYSRPPAMTSTILLYYALGGEDVWVEAGDHDVLPPLHDDPSALHATLHSTEVVVRQEPTLRWAQRELPDLRYDGDRPELLALEMPTPVWPEALTLQANSEGIIHLTFPDVNYTPYCRRNRLVDNNDDNAICTVRLSSRRDCVGNTAGTLDSAYDGSPNATILFSVSGSTTPVYVCFSYVVRPALWPTCRITQSFSILNPMMPLSILDNSHTTSAPTSTSNPSPTVDPADKTTSSPLFMLAVGVSVVTLLVAVLLAARLQQVPEDGLLVMSLLDRGDAAGAPHANPRMRGRSYSRITRETKQRRRTPLPCGSAEPNKAADAEEDDDIGLHPTSTYADFLQVVGNAQEDSEARMLMAAADVLRLHQHRYHVLSRIGRGAHSLCFLAKRKAPPPPSPVRVQQQRVRGAVTGMHQRVVLLDGTASPAMRSFPFTRPPLSFPTTSTALNPVVPAAAATSSLWAARHDQSTAVVVKYTQCPDDATRAVITRLCERLRDLQADAVTEALDATGVYKPDRNSTPSSHPRQWHRPPKTSTAAVSVATFRSLNVPSQLTRGVPHKVASGGGGGAAAEAPKADVEDATVPAASRRSSGAAIFPTASQAGCQPLPLLSSPVNESHVIDGDDDDDENSCAWLDAHEANVVLSLFLLLPEDLFVSYEVSVLHQQASSSQQAHAGRSGHSTPLSVSRAAMDWNRRHIWPGANAEQATEPHNRDQHRCTAMASAGPSFHAPSTPRVCWEACVNPLQPSTVRPWSLCLVMPYERSGDLASFILRCQQMQLLPSDVADAMDSKRTELGSSSSASSACVPPVHHCWTESLLCSILFQVCTGLQLLHAQSPPILHGNIKQSNVLLREPTSFAVAQRRVVVAGTPAALSGTTTGGSSGCGGFSGAQGDLDTAASTRSGHGTQHAREGKTGQQNSTLEPGTAATMRPLPAQASLWRASSLMAAAATAVWQAGSPVLHSSLPIGSPPSVSRAGAAVPPSTAALARSVRQDGHPRKEEQLWSQEPARHLLSTHTYLPISLTDGGMSWWLTVQLPLRLRGCFGRTIRSTLRQTPAGLCWLRRLDSPLSSSPPPVVAKSGIVPPESCVAALAHFLFTFIEVPTNVAPELLWGRLCTLSQSDHGDDEGNGGAGLPASGSSLTQSYSSHYGTRSRREQYGTTSRRDGRRRGDGDSVTHRRSDDCARDPAGSPVVLSAIHARATASDHVGSNVAGDKQALGTFPQQQQQQRHHDPCADEDVGDGEVELGVDEDGIFTREEVNALTSAMWKAEGLTRVPRSRRHYRHAPPQKRPSTLATVPPLSGAHAASTTTPGGGPVPNVTVQSQRSIAEEADGRRGLDCTTRGLPSSFSATPLLVSPTTAEAGVSAISSPHQMAQPLGHHQHGVDGELCVSNNNGGQRMAGGGGGGGASVSGEGSRSSSSVYEVLIQRVLAMDTASDIWSLGVLLYCMCADGVDAHQQQLASASTATSTPSPPHVTATSSSRGHVQTDVAGMLTPAISTCTPASKLAQRALAALLGDLYNLAVAGVPSGSRGNNRWSCDGSDVEVEPLDEAVDDRLRWPRSCALEDEVMQVICNAGYTQTLASVLASMLSPVAARRPSARDIVNQLRLVTAAAPAPVPSKVLRSGGDSLAEGDDEYSVAQQSPPLHTRDRSGASEGTSSVMLHEQTARMALRR</sequence>
<dbReference type="InterPro" id="IPR015915">
    <property type="entry name" value="Kelch-typ_b-propeller"/>
</dbReference>
<proteinExistence type="predicted"/>
<keyword evidence="3" id="KW-0808">Transferase</keyword>
<keyword evidence="5" id="KW-0418">Kinase</keyword>
<evidence type="ECO:0000256" key="1">
    <source>
        <dbReference type="ARBA" id="ARBA00012513"/>
    </source>
</evidence>
<dbReference type="EMBL" id="BLBS01000009">
    <property type="protein sequence ID" value="GET86182.1"/>
    <property type="molecule type" value="Genomic_DNA"/>
</dbReference>
<feature type="region of interest" description="Disordered" evidence="9">
    <location>
        <begin position="1498"/>
        <end position="1533"/>
    </location>
</feature>
<dbReference type="GO" id="GO:0005524">
    <property type="term" value="F:ATP binding"/>
    <property type="evidence" value="ECO:0007669"/>
    <property type="project" value="UniProtKB-KW"/>
</dbReference>
<evidence type="ECO:0000256" key="3">
    <source>
        <dbReference type="ARBA" id="ARBA00022679"/>
    </source>
</evidence>
<keyword evidence="6" id="KW-0067">ATP-binding</keyword>
<keyword evidence="4" id="KW-0547">Nucleotide-binding</keyword>